<reference evidence="1 2" key="1">
    <citation type="submission" date="2021-02" db="EMBL/GenBank/DDBJ databases">
        <title>De Novo genome assembly of isolated myxobacteria.</title>
        <authorList>
            <person name="Stevens D.C."/>
        </authorList>
    </citation>
    <scope>NUCLEOTIDE SEQUENCE [LARGE SCALE GENOMIC DNA]</scope>
    <source>
        <strain evidence="2">SCPEA02</strain>
    </source>
</reference>
<dbReference type="EMBL" id="CP071090">
    <property type="protein sequence ID" value="QSQ23883.1"/>
    <property type="molecule type" value="Genomic_DNA"/>
</dbReference>
<gene>
    <name evidence="1" type="ORF">JY651_02545</name>
</gene>
<accession>A0ABX7NYT9</accession>
<name>A0ABX7NYT9_9BACT</name>
<sequence length="334" mass="36324">MNSRLLVAFLCLAAVAPGCVIHDNDPGYPGDATFRWTFGGLRCDEDRDIKGVNITIPGEVLDRDGEYPCQANGFDGIVLHDFVPGVYSFTIEAVSWDNERLYYASGTFRVDGDVTVSVDLTPVGSPPSFAYVSWLFPANNVSQSPNCAQAGIASVDVRVDDGEWARMDCSRGFGSNNVQTPYLQPGTHNLEFVAIDSQGAPWYYYSGTINTQAGTPTSFTASMWAIGGASIRWDIVAGSQTLTCSQARLTNVLINFRDAFTNELVYGIFGDTHGCNDAPVVYEFLKPGRYKVEMYAKGSDGREYLSPDNGPFIDVVAHQFPGPNSALTVPLVRL</sequence>
<evidence type="ECO:0000313" key="1">
    <source>
        <dbReference type="EMBL" id="QSQ23883.1"/>
    </source>
</evidence>
<organism evidence="1 2">
    <name type="scientific">Pyxidicoccus parkwayensis</name>
    <dbReference type="NCBI Taxonomy" id="2813578"/>
    <lineage>
        <taxon>Bacteria</taxon>
        <taxon>Pseudomonadati</taxon>
        <taxon>Myxococcota</taxon>
        <taxon>Myxococcia</taxon>
        <taxon>Myxococcales</taxon>
        <taxon>Cystobacterineae</taxon>
        <taxon>Myxococcaceae</taxon>
        <taxon>Pyxidicoccus</taxon>
    </lineage>
</organism>
<keyword evidence="2" id="KW-1185">Reference proteome</keyword>
<evidence type="ECO:0008006" key="3">
    <source>
        <dbReference type="Google" id="ProtNLM"/>
    </source>
</evidence>
<dbReference type="RefSeq" id="WP_206725454.1">
    <property type="nucleotide sequence ID" value="NZ_CP071090.1"/>
</dbReference>
<proteinExistence type="predicted"/>
<evidence type="ECO:0000313" key="2">
    <source>
        <dbReference type="Proteomes" id="UP000662747"/>
    </source>
</evidence>
<dbReference type="Proteomes" id="UP000662747">
    <property type="component" value="Chromosome"/>
</dbReference>
<protein>
    <recommendedName>
        <fullName evidence="3">Ig-like domain-containing protein</fullName>
    </recommendedName>
</protein>